<gene>
    <name evidence="1" type="ORF">QMA06_12760</name>
</gene>
<accession>A0ABT7ZX83</accession>
<organism evidence="1 2">
    <name type="scientific">Winogradskyella bathintestinalis</name>
    <dbReference type="NCBI Taxonomy" id="3035208"/>
    <lineage>
        <taxon>Bacteria</taxon>
        <taxon>Pseudomonadati</taxon>
        <taxon>Bacteroidota</taxon>
        <taxon>Flavobacteriia</taxon>
        <taxon>Flavobacteriales</taxon>
        <taxon>Flavobacteriaceae</taxon>
        <taxon>Winogradskyella</taxon>
    </lineage>
</organism>
<protein>
    <submittedName>
        <fullName evidence="1">DUF1853 family protein</fullName>
    </submittedName>
</protein>
<sequence>MSSILRFKGYNNTPVLFNNDSVFEFEQVLLHPSTSPLNNTQFQNTRLGKLVEEFVFFQLKHDNAVQWILENLQIQKGQRTIGELDAVYASNGTLYHLEIVYKFYLYDTLHEYSDPLAYWIGPNRKDTLLYKLDKLRAKQFPLLYRKETSEHLSQLNVDIKNAKQRVCFKAQLFLPYSNDNFNIEPLNQECISGFYLSFNEISTLVDLEFHIPTKLDWLINPHNNVTWLPYTEAIVIIEEHIKSQRSPLLWLKYNNTKLKKCFITWW</sequence>
<proteinExistence type="predicted"/>
<name>A0ABT7ZX83_9FLAO</name>
<keyword evidence="2" id="KW-1185">Reference proteome</keyword>
<dbReference type="RefSeq" id="WP_290207259.1">
    <property type="nucleotide sequence ID" value="NZ_JASDDK010000005.1"/>
</dbReference>
<dbReference type="Pfam" id="PF08907">
    <property type="entry name" value="DUF1853"/>
    <property type="match status" value="1"/>
</dbReference>
<evidence type="ECO:0000313" key="1">
    <source>
        <dbReference type="EMBL" id="MDN3493589.1"/>
    </source>
</evidence>
<dbReference type="InterPro" id="IPR015003">
    <property type="entry name" value="DUF1853"/>
</dbReference>
<comment type="caution">
    <text evidence="1">The sequence shown here is derived from an EMBL/GenBank/DDBJ whole genome shotgun (WGS) entry which is preliminary data.</text>
</comment>
<reference evidence="1 2" key="1">
    <citation type="journal article" date="2023" name="Int. J. Syst. Evol. Microbiol.">
        <title>Winogradskyella bathintestinalis sp. nov., isolated from the intestine of the deep-sea loosejaw dragonfish, Malacosteus niger.</title>
        <authorList>
            <person name="Uniacke-Lowe S."/>
            <person name="Johnson C.N."/>
            <person name="Stanton C."/>
            <person name="Hill C."/>
            <person name="Ross P."/>
        </authorList>
    </citation>
    <scope>NUCLEOTIDE SEQUENCE [LARGE SCALE GENOMIC DNA]</scope>
    <source>
        <strain evidence="1 2">APC 3343</strain>
    </source>
</reference>
<dbReference type="EMBL" id="JASDDK010000005">
    <property type="protein sequence ID" value="MDN3493589.1"/>
    <property type="molecule type" value="Genomic_DNA"/>
</dbReference>
<evidence type="ECO:0000313" key="2">
    <source>
        <dbReference type="Proteomes" id="UP001231197"/>
    </source>
</evidence>
<dbReference type="Proteomes" id="UP001231197">
    <property type="component" value="Unassembled WGS sequence"/>
</dbReference>